<dbReference type="Gene3D" id="3.40.220.10">
    <property type="entry name" value="Leucine Aminopeptidase, subunit E, domain 1"/>
    <property type="match status" value="1"/>
</dbReference>
<sequence>MHKTKTYQQFEEDMRTTVITNTSVVEIQGDLFEAPEDLAIGHCVSKNFEMSRGIELEFRRIFGQIEKLKEQNKDITEIAHIKHNGRFFIYIITKQLCQQKPYLDIMFKSIVNLRTFCEENNITKIGLPRIGSGLDNLNWETVRSIIRYIFKNSGIKVIIYVDIEYSDEEKLKIIEEFHNSPLGGHQGVSRTIKRIKLHHQWKGLKHDVKKFIASCHSCQQNKSTNKTIKQPMVITTTSEKPFEKVFLDIVGPLTTTHKGHSYILTIQDDLTKFSAAFPLITHDANSVAKTFVERFICQHGIPESIVTDCGTEFMSNIFKECCKLLQIKKMNTTPYHPQSNGSLERSHRTLAEYLRHYVDKNQTDWDDYVAFAMFVYNTTVHTTTNHQPYELVYGFPAVVPHTLSRAPQARYNYEDYIYELKQKLQETYKTARDNIINSKEKSKGKYDQGQQQIHIEVGDQVWVKNHQQKGKLGPVGGSLQCDTITRQ</sequence>
<gene>
    <name evidence="4" type="ORF">CINCED_3A007066</name>
</gene>
<dbReference type="EC" id="2.7.7.49" evidence="1"/>
<dbReference type="OrthoDB" id="6624539at2759"/>
<dbReference type="SUPFAM" id="SSF53098">
    <property type="entry name" value="Ribonuclease H-like"/>
    <property type="match status" value="1"/>
</dbReference>
<dbReference type="InterPro" id="IPR036397">
    <property type="entry name" value="RNaseH_sf"/>
</dbReference>
<dbReference type="SUPFAM" id="SSF52949">
    <property type="entry name" value="Macro domain-like"/>
    <property type="match status" value="1"/>
</dbReference>
<dbReference type="PANTHER" id="PTHR37984:SF15">
    <property type="entry name" value="INTEGRASE CATALYTIC DOMAIN-CONTAINING PROTEIN"/>
    <property type="match status" value="1"/>
</dbReference>
<dbReference type="InterPro" id="IPR050951">
    <property type="entry name" value="Retrovirus_Pol_polyprotein"/>
</dbReference>
<dbReference type="Pfam" id="PF17921">
    <property type="entry name" value="Integrase_H2C2"/>
    <property type="match status" value="1"/>
</dbReference>
<evidence type="ECO:0000313" key="5">
    <source>
        <dbReference type="Proteomes" id="UP000325440"/>
    </source>
</evidence>
<evidence type="ECO:0000259" key="3">
    <source>
        <dbReference type="PROSITE" id="PS51154"/>
    </source>
</evidence>
<protein>
    <recommendedName>
        <fullName evidence="1">RNA-directed DNA polymerase</fullName>
        <ecNumber evidence="1">2.7.7.49</ecNumber>
    </recommendedName>
</protein>
<dbReference type="CDD" id="cd02901">
    <property type="entry name" value="Macro_Poa1p-like"/>
    <property type="match status" value="1"/>
</dbReference>
<organism evidence="4 5">
    <name type="scientific">Cinara cedri</name>
    <dbReference type="NCBI Taxonomy" id="506608"/>
    <lineage>
        <taxon>Eukaryota</taxon>
        <taxon>Metazoa</taxon>
        <taxon>Ecdysozoa</taxon>
        <taxon>Arthropoda</taxon>
        <taxon>Hexapoda</taxon>
        <taxon>Insecta</taxon>
        <taxon>Pterygota</taxon>
        <taxon>Neoptera</taxon>
        <taxon>Paraneoptera</taxon>
        <taxon>Hemiptera</taxon>
        <taxon>Sternorrhyncha</taxon>
        <taxon>Aphidomorpha</taxon>
        <taxon>Aphidoidea</taxon>
        <taxon>Aphididae</taxon>
        <taxon>Lachninae</taxon>
        <taxon>Cinara</taxon>
    </lineage>
</organism>
<dbReference type="PANTHER" id="PTHR37984">
    <property type="entry name" value="PROTEIN CBG26694"/>
    <property type="match status" value="1"/>
</dbReference>
<dbReference type="InterPro" id="IPR002589">
    <property type="entry name" value="Macro_dom"/>
</dbReference>
<dbReference type="GO" id="GO:0003964">
    <property type="term" value="F:RNA-directed DNA polymerase activity"/>
    <property type="evidence" value="ECO:0007669"/>
    <property type="project" value="UniProtKB-EC"/>
</dbReference>
<dbReference type="EMBL" id="CABPRJ010001103">
    <property type="protein sequence ID" value="VVC35197.1"/>
    <property type="molecule type" value="Genomic_DNA"/>
</dbReference>
<evidence type="ECO:0000313" key="4">
    <source>
        <dbReference type="EMBL" id="VVC35197.1"/>
    </source>
</evidence>
<reference evidence="4 5" key="1">
    <citation type="submission" date="2019-08" db="EMBL/GenBank/DDBJ databases">
        <authorList>
            <person name="Alioto T."/>
            <person name="Alioto T."/>
            <person name="Gomez Garrido J."/>
        </authorList>
    </citation>
    <scope>NUCLEOTIDE SEQUENCE [LARGE SCALE GENOMIC DNA]</scope>
</reference>
<dbReference type="InterPro" id="IPR012337">
    <property type="entry name" value="RNaseH-like_sf"/>
</dbReference>
<dbReference type="InterPro" id="IPR043472">
    <property type="entry name" value="Macro_dom-like"/>
</dbReference>
<dbReference type="InterPro" id="IPR041588">
    <property type="entry name" value="Integrase_H2C2"/>
</dbReference>
<feature type="domain" description="Integrase catalytic" evidence="2">
    <location>
        <begin position="237"/>
        <end position="396"/>
    </location>
</feature>
<proteinExistence type="predicted"/>
<name>A0A5E4MUJ3_9HEMI</name>
<dbReference type="Proteomes" id="UP000325440">
    <property type="component" value="Unassembled WGS sequence"/>
</dbReference>
<feature type="domain" description="Macro" evidence="3">
    <location>
        <begin position="11"/>
        <end position="182"/>
    </location>
</feature>
<keyword evidence="5" id="KW-1185">Reference proteome</keyword>
<accession>A0A5E4MUJ3</accession>
<evidence type="ECO:0000259" key="2">
    <source>
        <dbReference type="PROSITE" id="PS50994"/>
    </source>
</evidence>
<dbReference type="Gene3D" id="3.30.420.10">
    <property type="entry name" value="Ribonuclease H-like superfamily/Ribonuclease H"/>
    <property type="match status" value="1"/>
</dbReference>
<dbReference type="FunFam" id="3.30.420.10:FF:000032">
    <property type="entry name" value="Retrovirus-related Pol polyprotein from transposon 297-like Protein"/>
    <property type="match status" value="1"/>
</dbReference>
<dbReference type="Pfam" id="PF00665">
    <property type="entry name" value="rve"/>
    <property type="match status" value="1"/>
</dbReference>
<dbReference type="AlphaFoldDB" id="A0A5E4MUJ3"/>
<evidence type="ECO:0000256" key="1">
    <source>
        <dbReference type="ARBA" id="ARBA00012493"/>
    </source>
</evidence>
<dbReference type="InterPro" id="IPR001584">
    <property type="entry name" value="Integrase_cat-core"/>
</dbReference>
<dbReference type="PROSITE" id="PS50994">
    <property type="entry name" value="INTEGRASE"/>
    <property type="match status" value="1"/>
</dbReference>
<dbReference type="GO" id="GO:0015074">
    <property type="term" value="P:DNA integration"/>
    <property type="evidence" value="ECO:0007669"/>
    <property type="project" value="InterPro"/>
</dbReference>
<dbReference type="PROSITE" id="PS51154">
    <property type="entry name" value="MACRO"/>
    <property type="match status" value="1"/>
</dbReference>
<dbReference type="GO" id="GO:0003676">
    <property type="term" value="F:nucleic acid binding"/>
    <property type="evidence" value="ECO:0007669"/>
    <property type="project" value="InterPro"/>
</dbReference>